<proteinExistence type="predicted"/>
<dbReference type="InterPro" id="IPR036047">
    <property type="entry name" value="F-box-like_dom_sf"/>
</dbReference>
<dbReference type="InterPro" id="IPR044809">
    <property type="entry name" value="AUF1-like"/>
</dbReference>
<dbReference type="Gene3D" id="1.20.1280.50">
    <property type="match status" value="1"/>
</dbReference>
<dbReference type="SUPFAM" id="SSF81383">
    <property type="entry name" value="F-box domain"/>
    <property type="match status" value="1"/>
</dbReference>
<organism evidence="2 3">
    <name type="scientific">Klebsormidium nitens</name>
    <name type="common">Green alga</name>
    <name type="synonym">Ulothrix nitens</name>
    <dbReference type="NCBI Taxonomy" id="105231"/>
    <lineage>
        <taxon>Eukaryota</taxon>
        <taxon>Viridiplantae</taxon>
        <taxon>Streptophyta</taxon>
        <taxon>Klebsormidiophyceae</taxon>
        <taxon>Klebsormidiales</taxon>
        <taxon>Klebsormidiaceae</taxon>
        <taxon>Klebsormidium</taxon>
    </lineage>
</organism>
<name>A0A1Y1IKQ3_KLENI</name>
<dbReference type="PANTHER" id="PTHR31215">
    <property type="entry name" value="OS05G0510400 PROTEIN-RELATED"/>
    <property type="match status" value="1"/>
</dbReference>
<keyword evidence="3" id="KW-1185">Reference proteome</keyword>
<reference evidence="2 3" key="1">
    <citation type="journal article" date="2014" name="Nat. Commun.">
        <title>Klebsormidium flaccidum genome reveals primary factors for plant terrestrial adaptation.</title>
        <authorList>
            <person name="Hori K."/>
            <person name="Maruyama F."/>
            <person name="Fujisawa T."/>
            <person name="Togashi T."/>
            <person name="Yamamoto N."/>
            <person name="Seo M."/>
            <person name="Sato S."/>
            <person name="Yamada T."/>
            <person name="Mori H."/>
            <person name="Tajima N."/>
            <person name="Moriyama T."/>
            <person name="Ikeuchi M."/>
            <person name="Watanabe M."/>
            <person name="Wada H."/>
            <person name="Kobayashi K."/>
            <person name="Saito M."/>
            <person name="Masuda T."/>
            <person name="Sasaki-Sekimoto Y."/>
            <person name="Mashiguchi K."/>
            <person name="Awai K."/>
            <person name="Shimojima M."/>
            <person name="Masuda S."/>
            <person name="Iwai M."/>
            <person name="Nobusawa T."/>
            <person name="Narise T."/>
            <person name="Kondo S."/>
            <person name="Saito H."/>
            <person name="Sato R."/>
            <person name="Murakawa M."/>
            <person name="Ihara Y."/>
            <person name="Oshima-Yamada Y."/>
            <person name="Ohtaka K."/>
            <person name="Satoh M."/>
            <person name="Sonobe K."/>
            <person name="Ishii M."/>
            <person name="Ohtani R."/>
            <person name="Kanamori-Sato M."/>
            <person name="Honoki R."/>
            <person name="Miyazaki D."/>
            <person name="Mochizuki H."/>
            <person name="Umetsu J."/>
            <person name="Higashi K."/>
            <person name="Shibata D."/>
            <person name="Kamiya Y."/>
            <person name="Sato N."/>
            <person name="Nakamura Y."/>
            <person name="Tabata S."/>
            <person name="Ida S."/>
            <person name="Kurokawa K."/>
            <person name="Ohta H."/>
        </authorList>
    </citation>
    <scope>NUCLEOTIDE SEQUENCE [LARGE SCALE GENOMIC DNA]</scope>
    <source>
        <strain evidence="2 3">NIES-2285</strain>
    </source>
</reference>
<gene>
    <name evidence="2" type="ORF">KFL_007710040</name>
</gene>
<evidence type="ECO:0000259" key="1">
    <source>
        <dbReference type="Pfam" id="PF12937"/>
    </source>
</evidence>
<evidence type="ECO:0000313" key="3">
    <source>
        <dbReference type="Proteomes" id="UP000054558"/>
    </source>
</evidence>
<dbReference type="Pfam" id="PF12937">
    <property type="entry name" value="F-box-like"/>
    <property type="match status" value="1"/>
</dbReference>
<dbReference type="AlphaFoldDB" id="A0A1Y1IKQ3"/>
<accession>A0A1Y1IKQ3</accession>
<protein>
    <recommendedName>
        <fullName evidence="1">F-box domain-containing protein</fullName>
    </recommendedName>
</protein>
<feature type="domain" description="F-box" evidence="1">
    <location>
        <begin position="8"/>
        <end position="43"/>
    </location>
</feature>
<dbReference type="OrthoDB" id="812961at2759"/>
<evidence type="ECO:0000313" key="2">
    <source>
        <dbReference type="EMBL" id="GAQ91354.1"/>
    </source>
</evidence>
<sequence length="98" mass="11131">MRSDDPFERLPDSLILEQILSKIPDVRSLQRVAASCRRFRTLVTQVDTIEFEFPSLKLLNWPCTDLATAQMLARTAKGCLKILKVVPPTSRMPQRSSS</sequence>
<dbReference type="Proteomes" id="UP000054558">
    <property type="component" value="Unassembled WGS sequence"/>
</dbReference>
<dbReference type="InterPro" id="IPR001810">
    <property type="entry name" value="F-box_dom"/>
</dbReference>
<dbReference type="EMBL" id="DF237720">
    <property type="protein sequence ID" value="GAQ91354.1"/>
    <property type="molecule type" value="Genomic_DNA"/>
</dbReference>